<dbReference type="OrthoDB" id="9999863at2759"/>
<feature type="region of interest" description="Disordered" evidence="7">
    <location>
        <begin position="301"/>
        <end position="326"/>
    </location>
</feature>
<evidence type="ECO:0000256" key="6">
    <source>
        <dbReference type="ARBA" id="ARBA00023136"/>
    </source>
</evidence>
<gene>
    <name evidence="9" type="ORF">PROFUN_03843</name>
</gene>
<feature type="transmembrane region" description="Helical" evidence="8">
    <location>
        <begin position="810"/>
        <end position="828"/>
    </location>
</feature>
<feature type="transmembrane region" description="Helical" evidence="8">
    <location>
        <begin position="736"/>
        <end position="756"/>
    </location>
</feature>
<keyword evidence="4 8" id="KW-1133">Transmembrane helix</keyword>
<evidence type="ECO:0000256" key="1">
    <source>
        <dbReference type="ARBA" id="ARBA00004141"/>
    </source>
</evidence>
<dbReference type="FunCoup" id="A0A2P6NIA0">
    <property type="interactions" value="19"/>
</dbReference>
<dbReference type="AlphaFoldDB" id="A0A2P6NIA0"/>
<feature type="transmembrane region" description="Helical" evidence="8">
    <location>
        <begin position="128"/>
        <end position="149"/>
    </location>
</feature>
<sequence length="912" mass="102202">MRQQRYSMKDKFSVCYSVNQARTSTHEGVSVFLLSGNDGGAPLCAQLGNDNIPNALWSTVQNCPLDCGNTGLQCSLELCVYDGPPEQSKRYASDLTFSRRGGDRSLLFRTNTNEKEEQSTDTMAPQTIGSYLAFIPFILSLLAGTSLLILMMFNLFFAAFAAPFLVCSFILFFYVRGLRIACRTTTPITTGTIILAVLSCLVMAVGFAIAGCLWVFGNGMSSSGCGQLQGSQREQCNDWHRNHQWDFLAVIPAWIVFCILVVLPLVLVMRHVKRWLIRSCAERIRTRLNLLSESLRRKDTLKMRCKSSKSKENTTPSQSSTTTSMQTDVEESLIDLDFRDISPSEIGQMVKDMPNRLRQGTMQGKNWIISKILDVSFLNLHVTYFLILGFLGSIILFVFELNNTNISYVDAFFMSFSSVCSVGLSTVEIHPLHYASQIILFILFHLGGSVFTTLGVLIVRRHFFRKRFIYGDLSDLPQTVQIEGGVAQVDAVRSESTPRRSIDRRVSNEIQSRATTPRMLPPPPASVVDDVKIHEVEYVSLSRLMYIVVGYMITIYTTSIILLCIWSYTDRDAVAGLEMDGVNPFFFSVFETFAAFNNAGLTLTKENAVLFHRSRFFLLWMCLLITLGNTGFPIALRFIVYLFRWISRRIRGELTLRRRYSSTPAPYKILLTKILTITWLLITTTQMVVMSVLGGRGTAFDGMSTSDRILNSFFMSVSTRTGGFNSVAVEQLGGGVLVLFVVFMYIAAYPFVVALHGSAVLESDEFVDDDDEASKVQRDAYTGMRLKSAPKARRGMRSLVNAISFHTQSLFFQHIVWLIVVWFLVTAVESQKIDTEFSVAFRAIFEIASAYGTVGLSIGVGYTSYSGVLTPFSKFLIVTVMFIGRHRGLPSSLDPAINLYQKPKKKEDETAI</sequence>
<name>A0A2P6NIA0_9EUKA</name>
<protein>
    <recommendedName>
        <fullName evidence="11">Cation transporter</fullName>
    </recommendedName>
</protein>
<dbReference type="GO" id="GO:0140107">
    <property type="term" value="F:high-affinity potassium ion transmembrane transporter activity"/>
    <property type="evidence" value="ECO:0007669"/>
    <property type="project" value="TreeGrafter"/>
</dbReference>
<dbReference type="Proteomes" id="UP000241769">
    <property type="component" value="Unassembled WGS sequence"/>
</dbReference>
<feature type="transmembrane region" description="Helical" evidence="8">
    <location>
        <begin position="544"/>
        <end position="568"/>
    </location>
</feature>
<comment type="caution">
    <text evidence="9">The sequence shown here is derived from an EMBL/GenBank/DDBJ whole genome shotgun (WGS) entry which is preliminary data.</text>
</comment>
<feature type="transmembrane region" description="Helical" evidence="8">
    <location>
        <begin position="667"/>
        <end position="689"/>
    </location>
</feature>
<keyword evidence="5" id="KW-0406">Ion transport</keyword>
<feature type="transmembrane region" description="Helical" evidence="8">
    <location>
        <begin position="617"/>
        <end position="646"/>
    </location>
</feature>
<dbReference type="InterPro" id="IPR003445">
    <property type="entry name" value="Cat_transpt"/>
</dbReference>
<accession>A0A2P6NIA0</accession>
<dbReference type="EMBL" id="MDYQ01000078">
    <property type="protein sequence ID" value="PRP83688.1"/>
    <property type="molecule type" value="Genomic_DNA"/>
</dbReference>
<dbReference type="PANTHER" id="PTHR31064:SF30">
    <property type="entry name" value="HIGH-AFFINITY POTASSIUM TRANSPORT PROTEIN-RELATED"/>
    <property type="match status" value="1"/>
</dbReference>
<proteinExistence type="predicted"/>
<feature type="transmembrane region" description="Helical" evidence="8">
    <location>
        <begin position="438"/>
        <end position="459"/>
    </location>
</feature>
<evidence type="ECO:0000313" key="10">
    <source>
        <dbReference type="Proteomes" id="UP000241769"/>
    </source>
</evidence>
<feature type="transmembrane region" description="Helical" evidence="8">
    <location>
        <begin position="155"/>
        <end position="175"/>
    </location>
</feature>
<organism evidence="9 10">
    <name type="scientific">Planoprotostelium fungivorum</name>
    <dbReference type="NCBI Taxonomy" id="1890364"/>
    <lineage>
        <taxon>Eukaryota</taxon>
        <taxon>Amoebozoa</taxon>
        <taxon>Evosea</taxon>
        <taxon>Variosea</taxon>
        <taxon>Cavosteliida</taxon>
        <taxon>Cavosteliaceae</taxon>
        <taxon>Planoprotostelium</taxon>
    </lineage>
</organism>
<evidence type="ECO:0000256" key="2">
    <source>
        <dbReference type="ARBA" id="ARBA00022448"/>
    </source>
</evidence>
<feature type="transmembrane region" description="Helical" evidence="8">
    <location>
        <begin position="377"/>
        <end position="399"/>
    </location>
</feature>
<dbReference type="Pfam" id="PF02386">
    <property type="entry name" value="TrkH"/>
    <property type="match status" value="1"/>
</dbReference>
<reference evidence="9 10" key="1">
    <citation type="journal article" date="2018" name="Genome Biol. Evol.">
        <title>Multiple Roots of Fruiting Body Formation in Amoebozoa.</title>
        <authorList>
            <person name="Hillmann F."/>
            <person name="Forbes G."/>
            <person name="Novohradska S."/>
            <person name="Ferling I."/>
            <person name="Riege K."/>
            <person name="Groth M."/>
            <person name="Westermann M."/>
            <person name="Marz M."/>
            <person name="Spaller T."/>
            <person name="Winckler T."/>
            <person name="Schaap P."/>
            <person name="Glockner G."/>
        </authorList>
    </citation>
    <scope>NUCLEOTIDE SEQUENCE [LARGE SCALE GENOMIC DNA]</scope>
    <source>
        <strain evidence="9 10">Jena</strain>
    </source>
</reference>
<dbReference type="GO" id="GO:0030007">
    <property type="term" value="P:intracellular potassium ion homeostasis"/>
    <property type="evidence" value="ECO:0007669"/>
    <property type="project" value="TreeGrafter"/>
</dbReference>
<evidence type="ECO:0000256" key="8">
    <source>
        <dbReference type="SAM" id="Phobius"/>
    </source>
</evidence>
<evidence type="ECO:0000313" key="9">
    <source>
        <dbReference type="EMBL" id="PRP83688.1"/>
    </source>
</evidence>
<feature type="compositionally biased region" description="Low complexity" evidence="7">
    <location>
        <begin position="314"/>
        <end position="326"/>
    </location>
</feature>
<dbReference type="SUPFAM" id="SSF81324">
    <property type="entry name" value="Voltage-gated potassium channels"/>
    <property type="match status" value="1"/>
</dbReference>
<evidence type="ECO:0000256" key="7">
    <source>
        <dbReference type="SAM" id="MobiDB-lite"/>
    </source>
</evidence>
<feature type="transmembrane region" description="Helical" evidence="8">
    <location>
        <begin position="840"/>
        <end position="862"/>
    </location>
</feature>
<dbReference type="PANTHER" id="PTHR31064">
    <property type="entry name" value="POTASSIUM TRANSPORT PROTEIN DDB_G0292412-RELATED"/>
    <property type="match status" value="1"/>
</dbReference>
<evidence type="ECO:0008006" key="11">
    <source>
        <dbReference type="Google" id="ProtNLM"/>
    </source>
</evidence>
<keyword evidence="6 8" id="KW-0472">Membrane</keyword>
<dbReference type="InterPro" id="IPR051143">
    <property type="entry name" value="TrkH_K-transport"/>
</dbReference>
<feature type="transmembrane region" description="Helical" evidence="8">
    <location>
        <begin position="247"/>
        <end position="268"/>
    </location>
</feature>
<dbReference type="STRING" id="1890364.A0A2P6NIA0"/>
<comment type="subcellular location">
    <subcellularLocation>
        <location evidence="1">Membrane</location>
        <topology evidence="1">Multi-pass membrane protein</topology>
    </subcellularLocation>
</comment>
<evidence type="ECO:0000256" key="4">
    <source>
        <dbReference type="ARBA" id="ARBA00022989"/>
    </source>
</evidence>
<evidence type="ECO:0000256" key="5">
    <source>
        <dbReference type="ARBA" id="ARBA00023065"/>
    </source>
</evidence>
<feature type="transmembrane region" description="Helical" evidence="8">
    <location>
        <begin position="187"/>
        <end position="216"/>
    </location>
</feature>
<evidence type="ECO:0000256" key="3">
    <source>
        <dbReference type="ARBA" id="ARBA00022692"/>
    </source>
</evidence>
<keyword evidence="10" id="KW-1185">Reference proteome</keyword>
<dbReference type="GO" id="GO:0005886">
    <property type="term" value="C:plasma membrane"/>
    <property type="evidence" value="ECO:0007669"/>
    <property type="project" value="TreeGrafter"/>
</dbReference>
<keyword evidence="3 8" id="KW-0812">Transmembrane</keyword>
<keyword evidence="2" id="KW-0813">Transport</keyword>
<dbReference type="InParanoid" id="A0A2P6NIA0"/>
<dbReference type="GO" id="GO:1990573">
    <property type="term" value="P:potassium ion import across plasma membrane"/>
    <property type="evidence" value="ECO:0007669"/>
    <property type="project" value="TreeGrafter"/>
</dbReference>